<dbReference type="OrthoDB" id="1470350at2759"/>
<dbReference type="GO" id="GO:0005506">
    <property type="term" value="F:iron ion binding"/>
    <property type="evidence" value="ECO:0007669"/>
    <property type="project" value="InterPro"/>
</dbReference>
<evidence type="ECO:0000256" key="1">
    <source>
        <dbReference type="ARBA" id="ARBA00001971"/>
    </source>
</evidence>
<organism evidence="7 8">
    <name type="scientific">Paraphoma chrysanthemicola</name>
    <dbReference type="NCBI Taxonomy" id="798071"/>
    <lineage>
        <taxon>Eukaryota</taxon>
        <taxon>Fungi</taxon>
        <taxon>Dikarya</taxon>
        <taxon>Ascomycota</taxon>
        <taxon>Pezizomycotina</taxon>
        <taxon>Dothideomycetes</taxon>
        <taxon>Pleosporomycetidae</taxon>
        <taxon>Pleosporales</taxon>
        <taxon>Pleosporineae</taxon>
        <taxon>Phaeosphaeriaceae</taxon>
        <taxon>Paraphoma</taxon>
    </lineage>
</organism>
<dbReference type="GO" id="GO:0020037">
    <property type="term" value="F:heme binding"/>
    <property type="evidence" value="ECO:0007669"/>
    <property type="project" value="InterPro"/>
</dbReference>
<dbReference type="GO" id="GO:0004497">
    <property type="term" value="F:monooxygenase activity"/>
    <property type="evidence" value="ECO:0007669"/>
    <property type="project" value="UniProtKB-KW"/>
</dbReference>
<keyword evidence="6" id="KW-0560">Oxidoreductase</keyword>
<proteinExistence type="inferred from homology"/>
<keyword evidence="3 5" id="KW-0479">Metal-binding</keyword>
<evidence type="ECO:0000313" key="7">
    <source>
        <dbReference type="EMBL" id="KAH7091316.1"/>
    </source>
</evidence>
<evidence type="ECO:0000256" key="6">
    <source>
        <dbReference type="RuleBase" id="RU000461"/>
    </source>
</evidence>
<dbReference type="Pfam" id="PF00067">
    <property type="entry name" value="p450"/>
    <property type="match status" value="1"/>
</dbReference>
<dbReference type="InterPro" id="IPR036396">
    <property type="entry name" value="Cyt_P450_sf"/>
</dbReference>
<keyword evidence="6" id="KW-0503">Monooxygenase</keyword>
<dbReference type="AlphaFoldDB" id="A0A8K0RAA2"/>
<dbReference type="InterPro" id="IPR001128">
    <property type="entry name" value="Cyt_P450"/>
</dbReference>
<evidence type="ECO:0000313" key="8">
    <source>
        <dbReference type="Proteomes" id="UP000813461"/>
    </source>
</evidence>
<dbReference type="PROSITE" id="PS00086">
    <property type="entry name" value="CYTOCHROME_P450"/>
    <property type="match status" value="1"/>
</dbReference>
<keyword evidence="8" id="KW-1185">Reference proteome</keyword>
<dbReference type="InterPro" id="IPR017972">
    <property type="entry name" value="Cyt_P450_CS"/>
</dbReference>
<reference evidence="7" key="1">
    <citation type="journal article" date="2021" name="Nat. Commun.">
        <title>Genetic determinants of endophytism in the Arabidopsis root mycobiome.</title>
        <authorList>
            <person name="Mesny F."/>
            <person name="Miyauchi S."/>
            <person name="Thiergart T."/>
            <person name="Pickel B."/>
            <person name="Atanasova L."/>
            <person name="Karlsson M."/>
            <person name="Huettel B."/>
            <person name="Barry K.W."/>
            <person name="Haridas S."/>
            <person name="Chen C."/>
            <person name="Bauer D."/>
            <person name="Andreopoulos W."/>
            <person name="Pangilinan J."/>
            <person name="LaButti K."/>
            <person name="Riley R."/>
            <person name="Lipzen A."/>
            <person name="Clum A."/>
            <person name="Drula E."/>
            <person name="Henrissat B."/>
            <person name="Kohler A."/>
            <person name="Grigoriev I.V."/>
            <person name="Martin F.M."/>
            <person name="Hacquard S."/>
        </authorList>
    </citation>
    <scope>NUCLEOTIDE SEQUENCE</scope>
    <source>
        <strain evidence="7">MPI-SDFR-AT-0120</strain>
    </source>
</reference>
<evidence type="ECO:0000256" key="4">
    <source>
        <dbReference type="ARBA" id="ARBA00023004"/>
    </source>
</evidence>
<gene>
    <name evidence="7" type="ORF">FB567DRAFT_589209</name>
</gene>
<name>A0A8K0RAA2_9PLEO</name>
<dbReference type="PRINTS" id="PR00463">
    <property type="entry name" value="EP450I"/>
</dbReference>
<evidence type="ECO:0000256" key="2">
    <source>
        <dbReference type="ARBA" id="ARBA00010617"/>
    </source>
</evidence>
<keyword evidence="5 6" id="KW-0349">Heme</keyword>
<dbReference type="SUPFAM" id="SSF48264">
    <property type="entry name" value="Cytochrome P450"/>
    <property type="match status" value="1"/>
</dbReference>
<dbReference type="PANTHER" id="PTHR24305:SF166">
    <property type="entry name" value="CYTOCHROME P450 12A4, MITOCHONDRIAL-RELATED"/>
    <property type="match status" value="1"/>
</dbReference>
<dbReference type="EMBL" id="JAGMVJ010000004">
    <property type="protein sequence ID" value="KAH7091316.1"/>
    <property type="molecule type" value="Genomic_DNA"/>
</dbReference>
<protein>
    <submittedName>
        <fullName evidence="7">Cytochrome P450</fullName>
    </submittedName>
</protein>
<dbReference type="Gene3D" id="1.10.630.10">
    <property type="entry name" value="Cytochrome P450"/>
    <property type="match status" value="1"/>
</dbReference>
<sequence>MALPQIVTFFLLGLLLNWPYKIYRNYLSAHKTGLRFIISPITPYTLPWHIARGLLGSLLKRQRWFRALDQKCAWQDRNRLHAELGPCFIHVSPGMNMVCASDPVAIDYVFKNMKEFPKPEVFKTLDFFGPNIITVNDEPWVRHRKLTAPCFNERVSTFVWDESLRQASDMLEDWLAKLDVKTNSIVQDSGTVALHVLTAAAFGMQRDFREGVNKLTPGHALSFRDALKTVLKSPIMAAVVGGIPWLKNGFIKPLLSSRIQSVLLALAEFKKYMLEAIARERRSTKMNPSTNSTNKRPNLLNALIRASDEDNAADPSSTSYMSDDELTGNMFMFAFAGHETTATAIPYALANLAINPSIQDWVAEELGDVIGKADTLDYAKIQPRLKRTLAVMYENVRLFGVPPPWRSVASKGLQLLITGSKESGGQKYLPLPANAQVMCNVYACHASEAHFTNPLTWDPTRWIQPGSRMADEQLLSNNKAFFGWGAGPRVCPGQKFAQVEFTAVLATILTKYKVVPAAKNDIDEDDAREKIVNLIRDSNAHMVVQFAEPEELWIKLVER</sequence>
<dbReference type="InterPro" id="IPR050121">
    <property type="entry name" value="Cytochrome_P450_monoxygenase"/>
</dbReference>
<comment type="caution">
    <text evidence="7">The sequence shown here is derived from an EMBL/GenBank/DDBJ whole genome shotgun (WGS) entry which is preliminary data.</text>
</comment>
<dbReference type="InterPro" id="IPR002401">
    <property type="entry name" value="Cyt_P450_E_grp-I"/>
</dbReference>
<dbReference type="GO" id="GO:0016705">
    <property type="term" value="F:oxidoreductase activity, acting on paired donors, with incorporation or reduction of molecular oxygen"/>
    <property type="evidence" value="ECO:0007669"/>
    <property type="project" value="InterPro"/>
</dbReference>
<accession>A0A8K0RAA2</accession>
<evidence type="ECO:0000256" key="5">
    <source>
        <dbReference type="PIRSR" id="PIRSR602401-1"/>
    </source>
</evidence>
<feature type="binding site" description="axial binding residue" evidence="5">
    <location>
        <position position="491"/>
    </location>
    <ligand>
        <name>heme</name>
        <dbReference type="ChEBI" id="CHEBI:30413"/>
    </ligand>
    <ligandPart>
        <name>Fe</name>
        <dbReference type="ChEBI" id="CHEBI:18248"/>
    </ligandPart>
</feature>
<dbReference type="PANTHER" id="PTHR24305">
    <property type="entry name" value="CYTOCHROME P450"/>
    <property type="match status" value="1"/>
</dbReference>
<comment type="similarity">
    <text evidence="2 6">Belongs to the cytochrome P450 family.</text>
</comment>
<evidence type="ECO:0000256" key="3">
    <source>
        <dbReference type="ARBA" id="ARBA00022723"/>
    </source>
</evidence>
<dbReference type="PRINTS" id="PR00385">
    <property type="entry name" value="P450"/>
</dbReference>
<keyword evidence="4 5" id="KW-0408">Iron</keyword>
<comment type="cofactor">
    <cofactor evidence="1 5">
        <name>heme</name>
        <dbReference type="ChEBI" id="CHEBI:30413"/>
    </cofactor>
</comment>
<dbReference type="Proteomes" id="UP000813461">
    <property type="component" value="Unassembled WGS sequence"/>
</dbReference>